<dbReference type="GO" id="GO:0006281">
    <property type="term" value="P:DNA repair"/>
    <property type="evidence" value="ECO:0007669"/>
    <property type="project" value="InterPro"/>
</dbReference>
<dbReference type="GO" id="GO:0003887">
    <property type="term" value="F:DNA-directed DNA polymerase activity"/>
    <property type="evidence" value="ECO:0007669"/>
    <property type="project" value="UniProtKB-KW"/>
</dbReference>
<dbReference type="SUPFAM" id="SSF100879">
    <property type="entry name" value="Lesion bypass DNA polymerase (Y-family), little finger domain"/>
    <property type="match status" value="1"/>
</dbReference>
<organism evidence="2">
    <name type="scientific">mine drainage metagenome</name>
    <dbReference type="NCBI Taxonomy" id="410659"/>
    <lineage>
        <taxon>unclassified sequences</taxon>
        <taxon>metagenomes</taxon>
        <taxon>ecological metagenomes</taxon>
    </lineage>
</organism>
<sequence length="102" mass="10664">MAGQVSARLQALGLAGRTVSIKARFPDFETVTRAHTDAQAIWRTEAISACLPGLLAKAVPAGLPVHASVRLLGVTVSGLVNVEAVPPEAGQMNLLEEPVDLR</sequence>
<evidence type="ECO:0000313" key="2">
    <source>
        <dbReference type="EMBL" id="CBI05486.1"/>
    </source>
</evidence>
<keyword evidence="2" id="KW-0548">Nucleotidyltransferase</keyword>
<keyword evidence="2" id="KW-0808">Transferase</keyword>
<keyword evidence="2" id="KW-0239">DNA-directed DNA polymerase</keyword>
<gene>
    <name evidence="2" type="ORF">CARN5_1019</name>
</gene>
<dbReference type="Pfam" id="PF11799">
    <property type="entry name" value="IMS_C"/>
    <property type="match status" value="1"/>
</dbReference>
<accession>E6QE60</accession>
<dbReference type="AlphaFoldDB" id="E6QE60"/>
<feature type="domain" description="DNA polymerase Y-family little finger" evidence="1">
    <location>
        <begin position="1"/>
        <end position="93"/>
    </location>
</feature>
<evidence type="ECO:0000259" key="1">
    <source>
        <dbReference type="Pfam" id="PF11799"/>
    </source>
</evidence>
<protein>
    <submittedName>
        <fullName evidence="2">DNA-directed DNA polymerase</fullName>
        <ecNumber evidence="2">2.7.7.7</ecNumber>
    </submittedName>
</protein>
<dbReference type="InterPro" id="IPR036775">
    <property type="entry name" value="DNA_pol_Y-fam_lit_finger_sf"/>
</dbReference>
<dbReference type="GO" id="GO:0003684">
    <property type="term" value="F:damaged DNA binding"/>
    <property type="evidence" value="ECO:0007669"/>
    <property type="project" value="InterPro"/>
</dbReference>
<dbReference type="EMBL" id="CABP01000119">
    <property type="protein sequence ID" value="CBI05486.1"/>
    <property type="molecule type" value="Genomic_DNA"/>
</dbReference>
<proteinExistence type="predicted"/>
<dbReference type="Gene3D" id="3.30.1490.100">
    <property type="entry name" value="DNA polymerase, Y-family, little finger domain"/>
    <property type="match status" value="1"/>
</dbReference>
<comment type="caution">
    <text evidence="2">The sequence shown here is derived from an EMBL/GenBank/DDBJ whole genome shotgun (WGS) entry which is preliminary data.</text>
</comment>
<reference evidence="2" key="1">
    <citation type="submission" date="2009-10" db="EMBL/GenBank/DDBJ databases">
        <title>Diversity of trophic interactions inside an arsenic-rich microbial ecosystem.</title>
        <authorList>
            <person name="Bertin P.N."/>
            <person name="Heinrich-Salmeron A."/>
            <person name="Pelletier E."/>
            <person name="Goulhen-Chollet F."/>
            <person name="Arsene-Ploetze F."/>
            <person name="Gallien S."/>
            <person name="Calteau A."/>
            <person name="Vallenet D."/>
            <person name="Casiot C."/>
            <person name="Chane-Woon-Ming B."/>
            <person name="Giloteaux L."/>
            <person name="Barakat M."/>
            <person name="Bonnefoy V."/>
            <person name="Bruneel O."/>
            <person name="Chandler M."/>
            <person name="Cleiss J."/>
            <person name="Duran R."/>
            <person name="Elbaz-Poulichet F."/>
            <person name="Fonknechten N."/>
            <person name="Lauga B."/>
            <person name="Mornico D."/>
            <person name="Ortet P."/>
            <person name="Schaeffer C."/>
            <person name="Siguier P."/>
            <person name="Alexander Thil Smith A."/>
            <person name="Van Dorsselaer A."/>
            <person name="Weissenbach J."/>
            <person name="Medigue C."/>
            <person name="Le Paslier D."/>
        </authorList>
    </citation>
    <scope>NUCLEOTIDE SEQUENCE</scope>
</reference>
<dbReference type="EC" id="2.7.7.7" evidence="2"/>
<dbReference type="InterPro" id="IPR017961">
    <property type="entry name" value="DNA_pol_Y-fam_little_finger"/>
</dbReference>
<name>E6QE60_9ZZZZ</name>